<evidence type="ECO:0000313" key="2">
    <source>
        <dbReference type="EMBL" id="GGC60677.1"/>
    </source>
</evidence>
<name>A0A916U673_9HYPH</name>
<feature type="transmembrane region" description="Helical" evidence="1">
    <location>
        <begin position="41"/>
        <end position="64"/>
    </location>
</feature>
<proteinExistence type="predicted"/>
<keyword evidence="3" id="KW-1185">Reference proteome</keyword>
<gene>
    <name evidence="2" type="ORF">GCM10010994_19120</name>
</gene>
<dbReference type="Proteomes" id="UP000637002">
    <property type="component" value="Unassembled WGS sequence"/>
</dbReference>
<evidence type="ECO:0000256" key="1">
    <source>
        <dbReference type="SAM" id="Phobius"/>
    </source>
</evidence>
<protein>
    <submittedName>
        <fullName evidence="2">Uncharacterized protein</fullName>
    </submittedName>
</protein>
<reference evidence="2" key="1">
    <citation type="journal article" date="2014" name="Int. J. Syst. Evol. Microbiol.">
        <title>Complete genome sequence of Corynebacterium casei LMG S-19264T (=DSM 44701T), isolated from a smear-ripened cheese.</title>
        <authorList>
            <consortium name="US DOE Joint Genome Institute (JGI-PGF)"/>
            <person name="Walter F."/>
            <person name="Albersmeier A."/>
            <person name="Kalinowski J."/>
            <person name="Ruckert C."/>
        </authorList>
    </citation>
    <scope>NUCLEOTIDE SEQUENCE</scope>
    <source>
        <strain evidence="2">CGMCC 1.12919</strain>
    </source>
</reference>
<reference evidence="2" key="2">
    <citation type="submission" date="2020-09" db="EMBL/GenBank/DDBJ databases">
        <authorList>
            <person name="Sun Q."/>
            <person name="Zhou Y."/>
        </authorList>
    </citation>
    <scope>NUCLEOTIDE SEQUENCE</scope>
    <source>
        <strain evidence="2">CGMCC 1.12919</strain>
    </source>
</reference>
<accession>A0A916U673</accession>
<keyword evidence="1" id="KW-0812">Transmembrane</keyword>
<sequence>MGTTRIQILSLVAGGLQTAFWIYTFVVIGRTANPMGDGMELVALVPMTMIWACLTLPATVLSIWRRSVPLALLLHLVAIAAFGWIWSEISAELARPRTAGPRTLVMDRPGPVAEGRRHVGRMFRARGADAGAGVAREPSGGDDISCA</sequence>
<comment type="caution">
    <text evidence="2">The sequence shown here is derived from an EMBL/GenBank/DDBJ whole genome shotgun (WGS) entry which is preliminary data.</text>
</comment>
<keyword evidence="1" id="KW-0472">Membrane</keyword>
<organism evidence="2 3">
    <name type="scientific">Chelatococcus reniformis</name>
    <dbReference type="NCBI Taxonomy" id="1494448"/>
    <lineage>
        <taxon>Bacteria</taxon>
        <taxon>Pseudomonadati</taxon>
        <taxon>Pseudomonadota</taxon>
        <taxon>Alphaproteobacteria</taxon>
        <taxon>Hyphomicrobiales</taxon>
        <taxon>Chelatococcaceae</taxon>
        <taxon>Chelatococcus</taxon>
    </lineage>
</organism>
<feature type="transmembrane region" description="Helical" evidence="1">
    <location>
        <begin position="6"/>
        <end position="29"/>
    </location>
</feature>
<feature type="transmembrane region" description="Helical" evidence="1">
    <location>
        <begin position="70"/>
        <end position="87"/>
    </location>
</feature>
<dbReference type="EMBL" id="BMGG01000003">
    <property type="protein sequence ID" value="GGC60677.1"/>
    <property type="molecule type" value="Genomic_DNA"/>
</dbReference>
<keyword evidence="1" id="KW-1133">Transmembrane helix</keyword>
<evidence type="ECO:0000313" key="3">
    <source>
        <dbReference type="Proteomes" id="UP000637002"/>
    </source>
</evidence>
<dbReference type="AlphaFoldDB" id="A0A916U673"/>